<feature type="signal peptide" evidence="2">
    <location>
        <begin position="1"/>
        <end position="24"/>
    </location>
</feature>
<sequence>MRRSLLLASTLLTQAALLSLPAAAQPVPAVMTETAAVRLRSGQHADRGRVVLHLGKIPAHTMRKTSNGFELRLRGRHRLDLAGTRPLREVAGLEARQEGEETVLLLRGPAIQAETGSFDGMLYIDLRASPPGLEAAQRKLLEDAVRLKLMRPEQAEALLHAARGGETQPAATLPRPPEPAGPQAAAALPPPPKATGDDFAALREAVIAKLAVLNGLRPADMLPSAPSPSPSQPATPALVSGPPAAAAPAPPPPAPPPPPPPPLPAPSCPATFSLRGWTGPQSFAEALPALRAALARSDQGTTEAVALAEFYAGHELAREALVVLEGARGEAPAGLLRERLERVRDVATLLLGRPIPPHSPLLAPAADCQREDLPLWQALAAMAGDGAALAPLAPRARAALREVPQALRLSFVQRLADAVENDPATLRILLGAIRADTGLSPTQAAARNWQYARLARQEGNRADEQQYLEQALRGGGRSLPEIQARARLAALNLGRPGAEGRRAEAQINDTLRTYRYEALGEEAAMAYADRLLEQGALGAALAVADGASQASARPGVESRGARLAATALRRLLANPAPDGQHLPPPDERLGLFWQYEGYATPGERGDDIRLAAVTLLLRQGLAETARDLAQQITPATMQRPEAMLLLARVEALAAQGDPRRALALLASLPPDEASRRVAAEALARLGRMEEAAAQLEGLRDTGDLSRRAELLFQARSWRAAGAAYGALLRDPALPAPAREEATARLATAAALARQKADVPAELLAPETGSAAMLRLTDAPPSSTSGIGGLHGALARSREIEALLPSEGLR</sequence>
<dbReference type="PANTHER" id="PTHR48148:SF3">
    <property type="entry name" value="KERATINOCYTE PROLINE-RICH PROTEIN"/>
    <property type="match status" value="1"/>
</dbReference>
<evidence type="ECO:0000256" key="1">
    <source>
        <dbReference type="SAM" id="MobiDB-lite"/>
    </source>
</evidence>
<protein>
    <recommendedName>
        <fullName evidence="5">Tetratricopeptide repeat protein</fullName>
    </recommendedName>
</protein>
<evidence type="ECO:0000313" key="3">
    <source>
        <dbReference type="EMBL" id="MBO1076067.1"/>
    </source>
</evidence>
<dbReference type="PANTHER" id="PTHR48148">
    <property type="entry name" value="KERATINOCYTE PROLINE-RICH PROTEIN"/>
    <property type="match status" value="1"/>
</dbReference>
<feature type="compositionally biased region" description="Pro residues" evidence="1">
    <location>
        <begin position="248"/>
        <end position="267"/>
    </location>
</feature>
<dbReference type="RefSeq" id="WP_207448705.1">
    <property type="nucleotide sequence ID" value="NZ_CP061093.1"/>
</dbReference>
<comment type="caution">
    <text evidence="3">The sequence shown here is derived from an EMBL/GenBank/DDBJ whole genome shotgun (WGS) entry which is preliminary data.</text>
</comment>
<feature type="chain" id="PRO_5046071116" description="Tetratricopeptide repeat protein" evidence="2">
    <location>
        <begin position="25"/>
        <end position="809"/>
    </location>
</feature>
<keyword evidence="4" id="KW-1185">Reference proteome</keyword>
<evidence type="ECO:0008006" key="5">
    <source>
        <dbReference type="Google" id="ProtNLM"/>
    </source>
</evidence>
<feature type="region of interest" description="Disordered" evidence="1">
    <location>
        <begin position="222"/>
        <end position="272"/>
    </location>
</feature>
<proteinExistence type="predicted"/>
<reference evidence="3 4" key="1">
    <citation type="submission" date="2020-09" db="EMBL/GenBank/DDBJ databases">
        <title>Roseomonas.</title>
        <authorList>
            <person name="Zhu W."/>
        </authorList>
    </citation>
    <scope>NUCLEOTIDE SEQUENCE [LARGE SCALE GENOMIC DNA]</scope>
    <source>
        <strain evidence="3 4">1311</strain>
    </source>
</reference>
<name>A0ABS3KGG6_9PROT</name>
<evidence type="ECO:0000256" key="2">
    <source>
        <dbReference type="SAM" id="SignalP"/>
    </source>
</evidence>
<evidence type="ECO:0000313" key="4">
    <source>
        <dbReference type="Proteomes" id="UP001518990"/>
    </source>
</evidence>
<organism evidence="3 4">
    <name type="scientific">Roseomonas marmotae</name>
    <dbReference type="NCBI Taxonomy" id="2768161"/>
    <lineage>
        <taxon>Bacteria</taxon>
        <taxon>Pseudomonadati</taxon>
        <taxon>Pseudomonadota</taxon>
        <taxon>Alphaproteobacteria</taxon>
        <taxon>Acetobacterales</taxon>
        <taxon>Roseomonadaceae</taxon>
        <taxon>Roseomonas</taxon>
    </lineage>
</organism>
<gene>
    <name evidence="3" type="ORF">IAI60_15730</name>
</gene>
<dbReference type="EMBL" id="JACTNF010000017">
    <property type="protein sequence ID" value="MBO1076067.1"/>
    <property type="molecule type" value="Genomic_DNA"/>
</dbReference>
<feature type="compositionally biased region" description="Low complexity" evidence="1">
    <location>
        <begin position="234"/>
        <end position="247"/>
    </location>
</feature>
<feature type="region of interest" description="Disordered" evidence="1">
    <location>
        <begin position="163"/>
        <end position="197"/>
    </location>
</feature>
<keyword evidence="2" id="KW-0732">Signal</keyword>
<dbReference type="Proteomes" id="UP001518990">
    <property type="component" value="Unassembled WGS sequence"/>
</dbReference>
<accession>A0ABS3KGG6</accession>